<keyword evidence="1" id="KW-0175">Coiled coil</keyword>
<feature type="coiled-coil region" evidence="1">
    <location>
        <begin position="786"/>
        <end position="839"/>
    </location>
</feature>
<keyword evidence="2" id="KW-1133">Transmembrane helix</keyword>
<dbReference type="InterPro" id="IPR036388">
    <property type="entry name" value="WH-like_DNA-bd_sf"/>
</dbReference>
<accession>A0A2U2BAS2</accession>
<dbReference type="OrthoDB" id="1090267at2"/>
<dbReference type="Pfam" id="PF00196">
    <property type="entry name" value="GerE"/>
    <property type="match status" value="1"/>
</dbReference>
<dbReference type="GO" id="GO:0006355">
    <property type="term" value="P:regulation of DNA-templated transcription"/>
    <property type="evidence" value="ECO:0007669"/>
    <property type="project" value="InterPro"/>
</dbReference>
<organism evidence="4 5">
    <name type="scientific">Marinilabilia rubra</name>
    <dbReference type="NCBI Taxonomy" id="2162893"/>
    <lineage>
        <taxon>Bacteria</taxon>
        <taxon>Pseudomonadati</taxon>
        <taxon>Bacteroidota</taxon>
        <taxon>Bacteroidia</taxon>
        <taxon>Marinilabiliales</taxon>
        <taxon>Marinilabiliaceae</taxon>
        <taxon>Marinilabilia</taxon>
    </lineage>
</organism>
<dbReference type="RefSeq" id="WP_109263782.1">
    <property type="nucleotide sequence ID" value="NZ_QEWP01000004.1"/>
</dbReference>
<evidence type="ECO:0000313" key="5">
    <source>
        <dbReference type="Proteomes" id="UP000244956"/>
    </source>
</evidence>
<evidence type="ECO:0000259" key="3">
    <source>
        <dbReference type="SMART" id="SM00421"/>
    </source>
</evidence>
<dbReference type="GO" id="GO:0003677">
    <property type="term" value="F:DNA binding"/>
    <property type="evidence" value="ECO:0007669"/>
    <property type="project" value="InterPro"/>
</dbReference>
<feature type="transmembrane region" description="Helical" evidence="2">
    <location>
        <begin position="760"/>
        <end position="781"/>
    </location>
</feature>
<dbReference type="SUPFAM" id="SSF46894">
    <property type="entry name" value="C-terminal effector domain of the bipartite response regulators"/>
    <property type="match status" value="1"/>
</dbReference>
<keyword evidence="5" id="KW-1185">Reference proteome</keyword>
<gene>
    <name evidence="4" type="ORF">DDZ16_07345</name>
</gene>
<dbReference type="InterPro" id="IPR016032">
    <property type="entry name" value="Sig_transdc_resp-reg_C-effctor"/>
</dbReference>
<dbReference type="InterPro" id="IPR000792">
    <property type="entry name" value="Tscrpt_reg_LuxR_C"/>
</dbReference>
<dbReference type="InterPro" id="IPR015943">
    <property type="entry name" value="WD40/YVTN_repeat-like_dom_sf"/>
</dbReference>
<dbReference type="Gene3D" id="2.60.40.10">
    <property type="entry name" value="Immunoglobulins"/>
    <property type="match status" value="1"/>
</dbReference>
<dbReference type="InterPro" id="IPR011123">
    <property type="entry name" value="Y_Y_Y"/>
</dbReference>
<evidence type="ECO:0000313" key="4">
    <source>
        <dbReference type="EMBL" id="PWE00159.1"/>
    </source>
</evidence>
<evidence type="ECO:0000256" key="2">
    <source>
        <dbReference type="SAM" id="Phobius"/>
    </source>
</evidence>
<keyword evidence="2" id="KW-0472">Membrane</keyword>
<sequence length="969" mass="112290">MNRYFLLFLFGILGILAVKANPVEYGISEIEYFNRRQYGGATQNWNVSQAENGLLYFANNNGVIEYDGSRWRSFPMHPSLENDLVRSVYAENERIFIGATDEFGYYKTDSTGNFYYFSLREQFEVADYGEYWNIFKLNDRYIFQSHNALCIYTPEESVKVIEPVSRISEAFIVNGMVLVQDDVEGLMELRNDALYKVPGGDVFIDKTIGAILSISNEKMVIGTMDYGLYLWDMNGIEKWDVSANSFLQDANIFCGTTIGDDLALGTIQSGVVIIDSNGDIKMVANKDKGLNNNTVLDIFVDQQRNIWAALDNGIARVNYNSAVSFIEGYFDIGTGYQMTRMDDQFYFGTNQALYTISEEDFSSPTKNRDDFKMIKGSNGQVWSIYQDEQTGEMLLGHNLGVFHVENQVARLITPSTIRGAWLFRKIPGSEDAMLVGTYSGLLLLKRGQDGQWNFEKMVDEFSESSRFMEWDKNGDLWVAHGLIGLMKLRFNSSYSGIENIQRNEEFWGLDDFSGFSLSKIDDRLVFTSPEGIYTLEGDNRNTFVRDTLEYFFLNGNYPTHLHQDQYDNIWFFTDDGVGVLRYQEDGTFKKIDNPLVPLKHKLVNGFESVFVLNEETAFFGIEDGFGQYSVTNDVNYYQPFDVHIRGFRSQNKPGLLFFRSSEDPDQDFTPVFKYKANAFEVFYSATWFGSGEVEYSTLLEGFDSGWSSWGPIQNRQFTRLPEGEYTFKVRARNVHGVQTKTAEVSFEVLPPWHRTTLAKVSYFLLALLLFALVLWITHRIAEKSRQREKIREREKYREKEEVLKREALENEKEMIRLRNEKLRNNMKHKEKELANSTMHIIHKNEFLIKVKEELQKVRKADDPKVVEKKVGTVIRQIDRDIDNDAHWEIFETHLEQVHEEFLKRLTDQHKDLSAREMRLAAYLRMNMSSKEIASLMNITPRAVENNRYKLRKKLGLEQGDNLVDYIMKI</sequence>
<dbReference type="EMBL" id="QEWP01000004">
    <property type="protein sequence ID" value="PWE00159.1"/>
    <property type="molecule type" value="Genomic_DNA"/>
</dbReference>
<comment type="caution">
    <text evidence="4">The sequence shown here is derived from an EMBL/GenBank/DDBJ whole genome shotgun (WGS) entry which is preliminary data.</text>
</comment>
<proteinExistence type="predicted"/>
<protein>
    <submittedName>
        <fullName evidence="4">Regulator</fullName>
    </submittedName>
</protein>
<dbReference type="Proteomes" id="UP000244956">
    <property type="component" value="Unassembled WGS sequence"/>
</dbReference>
<dbReference type="AlphaFoldDB" id="A0A2U2BAS2"/>
<keyword evidence="2" id="KW-0812">Transmembrane</keyword>
<dbReference type="SMART" id="SM00421">
    <property type="entry name" value="HTH_LUXR"/>
    <property type="match status" value="1"/>
</dbReference>
<reference evidence="4 5" key="1">
    <citation type="submission" date="2018-05" db="EMBL/GenBank/DDBJ databases">
        <title>Marinilabilia rubrum sp. nov., isolated from saltern sediment.</title>
        <authorList>
            <person name="Zhang R."/>
        </authorList>
    </citation>
    <scope>NUCLEOTIDE SEQUENCE [LARGE SCALE GENOMIC DNA]</scope>
    <source>
        <strain evidence="4 5">WTE16</strain>
    </source>
</reference>
<name>A0A2U2BAS2_9BACT</name>
<dbReference type="Gene3D" id="2.130.10.10">
    <property type="entry name" value="YVTN repeat-like/Quinoprotein amine dehydrogenase"/>
    <property type="match status" value="2"/>
</dbReference>
<dbReference type="InterPro" id="IPR013783">
    <property type="entry name" value="Ig-like_fold"/>
</dbReference>
<dbReference type="Gene3D" id="1.10.10.10">
    <property type="entry name" value="Winged helix-like DNA-binding domain superfamily/Winged helix DNA-binding domain"/>
    <property type="match status" value="1"/>
</dbReference>
<dbReference type="Pfam" id="PF07495">
    <property type="entry name" value="Y_Y_Y"/>
    <property type="match status" value="1"/>
</dbReference>
<feature type="domain" description="HTH luxR-type" evidence="3">
    <location>
        <begin position="909"/>
        <end position="966"/>
    </location>
</feature>
<evidence type="ECO:0000256" key="1">
    <source>
        <dbReference type="SAM" id="Coils"/>
    </source>
</evidence>